<reference evidence="10 11" key="1">
    <citation type="submission" date="2019-03" db="EMBL/GenBank/DDBJ databases">
        <title>Genomics of glacier-inhabiting Cryobacterium strains.</title>
        <authorList>
            <person name="Liu Q."/>
            <person name="Xin Y.-H."/>
        </authorList>
    </citation>
    <scope>NUCLEOTIDE SEQUENCE [LARGE SCALE GENOMIC DNA]</scope>
    <source>
        <strain evidence="10 11">MDT1-3</strain>
    </source>
</reference>
<keyword evidence="2" id="KW-1003">Cell membrane</keyword>
<feature type="transmembrane region" description="Helical" evidence="8">
    <location>
        <begin position="158"/>
        <end position="176"/>
    </location>
</feature>
<evidence type="ECO:0000256" key="2">
    <source>
        <dbReference type="ARBA" id="ARBA00022475"/>
    </source>
</evidence>
<feature type="transmembrane region" description="Helical" evidence="8">
    <location>
        <begin position="209"/>
        <end position="228"/>
    </location>
</feature>
<dbReference type="PANTHER" id="PTHR30509">
    <property type="entry name" value="P-HYDROXYBENZOIC ACID EFFLUX PUMP SUBUNIT-RELATED"/>
    <property type="match status" value="1"/>
</dbReference>
<accession>A0A4R8WXB4</accession>
<evidence type="ECO:0000313" key="10">
    <source>
        <dbReference type="EMBL" id="TFC15328.1"/>
    </source>
</evidence>
<dbReference type="AlphaFoldDB" id="A0A4R8WXB4"/>
<dbReference type="Proteomes" id="UP000298412">
    <property type="component" value="Unassembled WGS sequence"/>
</dbReference>
<proteinExistence type="inferred from homology"/>
<name>A0A4R8WXB4_9MICO</name>
<sequence>MGSSRLTVAEVQVGLNAARDRLIELQVEGITQFWAASDEPQPQPSLPKPWNTSSHPDRRAAGSRYPEQVRITARLRSTSRIPLLQAVKTSVAVGLGWLLSQVLLQTDLPIFAAIAALLVVQPNINQTLGRAVERSLGVIGGVLIAYAIGIAFGQSSWIVLLAIVFCIMLAWALRLAPSSASQIPISAMLVLSIGATTPEYARDRILETIIGAAVALVVNALIVPPVLLAPAHDAVVRLAREVADTLDRIVDALRFPQQASQIEEMMIKARLLRPMLSKAEKAIKQAEESLTLNPRHGMHRRLLDIDEEFYNRLISLVTRTIGMTRSLRDHYDHSLHLEPTVLAITVELSRAAHDLRLLASEVDHPDREKVSLPVEPPTLTAPLFIALPHPQHWILIGSLMEDLRRVREEIKGD</sequence>
<evidence type="ECO:0000256" key="5">
    <source>
        <dbReference type="ARBA" id="ARBA00023136"/>
    </source>
</evidence>
<dbReference type="Pfam" id="PF13515">
    <property type="entry name" value="FUSC_2"/>
    <property type="match status" value="1"/>
</dbReference>
<dbReference type="OrthoDB" id="5176502at2"/>
<keyword evidence="11" id="KW-1185">Reference proteome</keyword>
<organism evidence="10 11">
    <name type="scientific">Cryobacterium algoritolerans</name>
    <dbReference type="NCBI Taxonomy" id="1259184"/>
    <lineage>
        <taxon>Bacteria</taxon>
        <taxon>Bacillati</taxon>
        <taxon>Actinomycetota</taxon>
        <taxon>Actinomycetes</taxon>
        <taxon>Micrococcales</taxon>
        <taxon>Microbacteriaceae</taxon>
        <taxon>Cryobacterium</taxon>
    </lineage>
</organism>
<keyword evidence="5 8" id="KW-0472">Membrane</keyword>
<evidence type="ECO:0000256" key="4">
    <source>
        <dbReference type="ARBA" id="ARBA00022989"/>
    </source>
</evidence>
<keyword evidence="4 8" id="KW-1133">Transmembrane helix</keyword>
<dbReference type="GO" id="GO:0005886">
    <property type="term" value="C:plasma membrane"/>
    <property type="evidence" value="ECO:0007669"/>
    <property type="project" value="UniProtKB-SubCell"/>
</dbReference>
<dbReference type="EMBL" id="SOFP01000046">
    <property type="protein sequence ID" value="TFC15328.1"/>
    <property type="molecule type" value="Genomic_DNA"/>
</dbReference>
<protein>
    <submittedName>
        <fullName evidence="10">FUSC family protein</fullName>
    </submittedName>
</protein>
<feature type="domain" description="Integral membrane bound transporter" evidence="9">
    <location>
        <begin position="96"/>
        <end position="218"/>
    </location>
</feature>
<comment type="subcellular location">
    <subcellularLocation>
        <location evidence="1">Cell membrane</location>
        <topology evidence="1">Multi-pass membrane protein</topology>
    </subcellularLocation>
</comment>
<evidence type="ECO:0000256" key="3">
    <source>
        <dbReference type="ARBA" id="ARBA00022692"/>
    </source>
</evidence>
<evidence type="ECO:0000256" key="6">
    <source>
        <dbReference type="ARBA" id="ARBA00043993"/>
    </source>
</evidence>
<evidence type="ECO:0000256" key="8">
    <source>
        <dbReference type="SAM" id="Phobius"/>
    </source>
</evidence>
<evidence type="ECO:0000313" key="11">
    <source>
        <dbReference type="Proteomes" id="UP000298412"/>
    </source>
</evidence>
<feature type="transmembrane region" description="Helical" evidence="8">
    <location>
        <begin position="136"/>
        <end position="152"/>
    </location>
</feature>
<evidence type="ECO:0000259" key="9">
    <source>
        <dbReference type="Pfam" id="PF13515"/>
    </source>
</evidence>
<comment type="similarity">
    <text evidence="6">Belongs to the YccS/YhfK family.</text>
</comment>
<evidence type="ECO:0000256" key="7">
    <source>
        <dbReference type="SAM" id="MobiDB-lite"/>
    </source>
</evidence>
<gene>
    <name evidence="10" type="ORF">E3O19_09455</name>
</gene>
<dbReference type="InterPro" id="IPR049453">
    <property type="entry name" value="Memb_transporter_dom"/>
</dbReference>
<keyword evidence="3 8" id="KW-0812">Transmembrane</keyword>
<feature type="region of interest" description="Disordered" evidence="7">
    <location>
        <begin position="37"/>
        <end position="63"/>
    </location>
</feature>
<comment type="caution">
    <text evidence="10">The sequence shown here is derived from an EMBL/GenBank/DDBJ whole genome shotgun (WGS) entry which is preliminary data.</text>
</comment>
<dbReference type="PANTHER" id="PTHR30509:SF9">
    <property type="entry name" value="MULTIDRUG RESISTANCE PROTEIN MDTO"/>
    <property type="match status" value="1"/>
</dbReference>
<evidence type="ECO:0000256" key="1">
    <source>
        <dbReference type="ARBA" id="ARBA00004651"/>
    </source>
</evidence>